<keyword evidence="2" id="KW-0813">Transport</keyword>
<dbReference type="PANTHER" id="PTHR43335:SF4">
    <property type="entry name" value="ABC TRANSPORTER, ATP-BINDING PROTEIN"/>
    <property type="match status" value="1"/>
</dbReference>
<dbReference type="Gene3D" id="3.40.50.300">
    <property type="entry name" value="P-loop containing nucleotide triphosphate hydrolases"/>
    <property type="match status" value="1"/>
</dbReference>
<keyword evidence="4 6" id="KW-0067">ATP-binding</keyword>
<dbReference type="PANTHER" id="PTHR43335">
    <property type="entry name" value="ABC TRANSPORTER, ATP-BINDING PROTEIN"/>
    <property type="match status" value="1"/>
</dbReference>
<dbReference type="InterPro" id="IPR003593">
    <property type="entry name" value="AAA+_ATPase"/>
</dbReference>
<dbReference type="SMART" id="SM00382">
    <property type="entry name" value="AAA"/>
    <property type="match status" value="1"/>
</dbReference>
<dbReference type="Proteomes" id="UP001318682">
    <property type="component" value="Chromosome"/>
</dbReference>
<evidence type="ECO:0000259" key="5">
    <source>
        <dbReference type="PROSITE" id="PS50893"/>
    </source>
</evidence>
<keyword evidence="7" id="KW-1185">Reference proteome</keyword>
<accession>A0ABZ2BN05</accession>
<evidence type="ECO:0000313" key="7">
    <source>
        <dbReference type="Proteomes" id="UP001318682"/>
    </source>
</evidence>
<gene>
    <name evidence="6" type="primary">nosF</name>
    <name evidence="6" type="ORF">ROLI_002230</name>
</gene>
<dbReference type="SUPFAM" id="SSF52540">
    <property type="entry name" value="P-loop containing nucleoside triphosphate hydrolases"/>
    <property type="match status" value="1"/>
</dbReference>
<comment type="similarity">
    <text evidence="1">Belongs to the ABC transporter superfamily.</text>
</comment>
<sequence length="300" mass="32225">MADDLALKVSGLTRRFKGADGVIDVSLNVQPGERVALLGHNGAGKSTLMKGVLGLLPLETGSVAIAGHRLGSHGARAAVAYLPEAVAFHPALSGREQIRLFARLAKVDMREAEVLLERVGLSGAADRRIGTYSKGMRQRLGMAQVFLGKPALALLDEPTSGLDPIARHDLYALIDALAEQGTGVVIASHALTEIEARTDRIAILRKGQLVADAPLKTLFARADMPIRIRVEAKNDAGAVFDRFGGRRINGARVEFAVTQENKMARLAEVTAFGTEIADVEIIPPTLEDLYRFYSRSEGRT</sequence>
<evidence type="ECO:0000256" key="2">
    <source>
        <dbReference type="ARBA" id="ARBA00022448"/>
    </source>
</evidence>
<dbReference type="PROSITE" id="PS00211">
    <property type="entry name" value="ABC_TRANSPORTER_1"/>
    <property type="match status" value="1"/>
</dbReference>
<dbReference type="PROSITE" id="PS50893">
    <property type="entry name" value="ABC_TRANSPORTER_2"/>
    <property type="match status" value="1"/>
</dbReference>
<dbReference type="InterPro" id="IPR003439">
    <property type="entry name" value="ABC_transporter-like_ATP-bd"/>
</dbReference>
<dbReference type="EMBL" id="CP143423">
    <property type="protein sequence ID" value="WVX47158.1"/>
    <property type="molecule type" value="Genomic_DNA"/>
</dbReference>
<feature type="domain" description="ABC transporter" evidence="5">
    <location>
        <begin position="7"/>
        <end position="231"/>
    </location>
</feature>
<reference evidence="6 7" key="1">
    <citation type="submission" date="2015-07" db="EMBL/GenBank/DDBJ databases">
        <authorList>
            <person name="Voget S."/>
            <person name="Dogs M."/>
            <person name="Brinkhoff T.H."/>
            <person name="Daniel R."/>
        </authorList>
    </citation>
    <scope>NUCLEOTIDE SEQUENCE [LARGE SCALE GENOMIC DNA]</scope>
    <source>
        <strain evidence="6 7">B14</strain>
    </source>
</reference>
<dbReference type="InterPro" id="IPR027417">
    <property type="entry name" value="P-loop_NTPase"/>
</dbReference>
<reference evidence="7" key="2">
    <citation type="submission" date="2024-01" db="EMBL/GenBank/DDBJ databases">
        <title>Roseobacter fucihabitans sp. nov., isolated from the brown alga Fucus spiralis.</title>
        <authorList>
            <person name="Hahnke S."/>
            <person name="Berger M."/>
            <person name="Schlingloff A."/>
            <person name="Athale I."/>
            <person name="Neumann-Schaal M."/>
            <person name="Adenaya A."/>
            <person name="Poehlein A."/>
            <person name="Daniel R."/>
            <person name="Pertersen J."/>
            <person name="Brinkhoff T."/>
        </authorList>
    </citation>
    <scope>NUCLEOTIDE SEQUENCE [LARGE SCALE GENOMIC DNA]</scope>
    <source>
        <strain evidence="7">B14</strain>
    </source>
</reference>
<evidence type="ECO:0000256" key="1">
    <source>
        <dbReference type="ARBA" id="ARBA00005417"/>
    </source>
</evidence>
<evidence type="ECO:0000313" key="6">
    <source>
        <dbReference type="EMBL" id="WVX47158.1"/>
    </source>
</evidence>
<dbReference type="Pfam" id="PF00005">
    <property type="entry name" value="ABC_tran"/>
    <property type="match status" value="1"/>
</dbReference>
<keyword evidence="3" id="KW-0547">Nucleotide-binding</keyword>
<name>A0ABZ2BN05_9RHOB</name>
<dbReference type="InterPro" id="IPR017871">
    <property type="entry name" value="ABC_transporter-like_CS"/>
</dbReference>
<dbReference type="GO" id="GO:0005524">
    <property type="term" value="F:ATP binding"/>
    <property type="evidence" value="ECO:0007669"/>
    <property type="project" value="UniProtKB-KW"/>
</dbReference>
<protein>
    <submittedName>
        <fullName evidence="6">ABC transporter ATP-binding protein NosF</fullName>
    </submittedName>
</protein>
<organism evidence="6 7">
    <name type="scientific">Roseobacter fucihabitans</name>
    <dbReference type="NCBI Taxonomy" id="1537242"/>
    <lineage>
        <taxon>Bacteria</taxon>
        <taxon>Pseudomonadati</taxon>
        <taxon>Pseudomonadota</taxon>
        <taxon>Alphaproteobacteria</taxon>
        <taxon>Rhodobacterales</taxon>
        <taxon>Roseobacteraceae</taxon>
        <taxon>Roseobacter</taxon>
    </lineage>
</organism>
<proteinExistence type="inferred from homology"/>
<evidence type="ECO:0000256" key="3">
    <source>
        <dbReference type="ARBA" id="ARBA00022741"/>
    </source>
</evidence>
<dbReference type="RefSeq" id="WP_187428099.1">
    <property type="nucleotide sequence ID" value="NZ_CP143423.1"/>
</dbReference>
<evidence type="ECO:0000256" key="4">
    <source>
        <dbReference type="ARBA" id="ARBA00022840"/>
    </source>
</evidence>